<feature type="transmembrane region" description="Helical" evidence="10">
    <location>
        <begin position="12"/>
        <end position="35"/>
    </location>
</feature>
<proteinExistence type="inferred from homology"/>
<feature type="transmembrane region" description="Helical" evidence="10">
    <location>
        <begin position="199"/>
        <end position="217"/>
    </location>
</feature>
<dbReference type="GO" id="GO:0034626">
    <property type="term" value="P:fatty acid elongation, polyunsaturated fatty acid"/>
    <property type="evidence" value="ECO:0007669"/>
    <property type="project" value="TreeGrafter"/>
</dbReference>
<evidence type="ECO:0000313" key="11">
    <source>
        <dbReference type="EMBL" id="KAK9738411.1"/>
    </source>
</evidence>
<sequence>MEEWSDPVAKGYFLLSSSIQVPLILIAYLTFSIWIGPAIMRNRKPLGLTRVLQIYVGRVNVFCDFPKSRTDLEHLKCVRLHWFYFLFKLLDCMDTIFFVLRKKNNHVTFLHLYHHSSMLIVSWLFKKNNHVTFLHLYHHSSMLIVSWLFAKFIPGPLTGPLGVINSLVHAFMYFYYFLASFGTKYEKYLTKWKINLTRLQIAQFMLVTVQGVIVLLLDCSNKTIPILEVVQGCVFTYLFVKFYIRTYMVKKPALQKKNE</sequence>
<dbReference type="GO" id="GO:0005789">
    <property type="term" value="C:endoplasmic reticulum membrane"/>
    <property type="evidence" value="ECO:0007669"/>
    <property type="project" value="TreeGrafter"/>
</dbReference>
<evidence type="ECO:0000256" key="4">
    <source>
        <dbReference type="ARBA" id="ARBA00022692"/>
    </source>
</evidence>
<keyword evidence="4 10" id="KW-0812">Transmembrane</keyword>
<keyword evidence="7 10" id="KW-0443">Lipid metabolism</keyword>
<dbReference type="PANTHER" id="PTHR11157">
    <property type="entry name" value="FATTY ACID ACYL TRANSFERASE-RELATED"/>
    <property type="match status" value="1"/>
</dbReference>
<comment type="caution">
    <text evidence="11">The sequence shown here is derived from an EMBL/GenBank/DDBJ whole genome shotgun (WGS) entry which is preliminary data.</text>
</comment>
<feature type="transmembrane region" description="Helical" evidence="10">
    <location>
        <begin position="136"/>
        <end position="153"/>
    </location>
</feature>
<evidence type="ECO:0000256" key="1">
    <source>
        <dbReference type="ARBA" id="ARBA00004141"/>
    </source>
</evidence>
<comment type="subcellular location">
    <subcellularLocation>
        <location evidence="1">Membrane</location>
        <topology evidence="1">Multi-pass membrane protein</topology>
    </subcellularLocation>
</comment>
<keyword evidence="6 10" id="KW-1133">Transmembrane helix</keyword>
<reference evidence="11 12" key="1">
    <citation type="journal article" date="2024" name="BMC Genomics">
        <title>De novo assembly and annotation of Popillia japonica's genome with initial clues to its potential as an invasive pest.</title>
        <authorList>
            <person name="Cucini C."/>
            <person name="Boschi S."/>
            <person name="Funari R."/>
            <person name="Cardaioli E."/>
            <person name="Iannotti N."/>
            <person name="Marturano G."/>
            <person name="Paoli F."/>
            <person name="Bruttini M."/>
            <person name="Carapelli A."/>
            <person name="Frati F."/>
            <person name="Nardi F."/>
        </authorList>
    </citation>
    <scope>NUCLEOTIDE SEQUENCE [LARGE SCALE GENOMIC DNA]</scope>
    <source>
        <strain evidence="11">DMR45628</strain>
    </source>
</reference>
<evidence type="ECO:0000256" key="6">
    <source>
        <dbReference type="ARBA" id="ARBA00022989"/>
    </source>
</evidence>
<feature type="transmembrane region" description="Helical" evidence="10">
    <location>
        <begin position="159"/>
        <end position="178"/>
    </location>
</feature>
<dbReference type="GO" id="GO:0042761">
    <property type="term" value="P:very long-chain fatty acid biosynthetic process"/>
    <property type="evidence" value="ECO:0007669"/>
    <property type="project" value="TreeGrafter"/>
</dbReference>
<evidence type="ECO:0000256" key="3">
    <source>
        <dbReference type="ARBA" id="ARBA00022679"/>
    </source>
</evidence>
<evidence type="ECO:0000256" key="7">
    <source>
        <dbReference type="ARBA" id="ARBA00023098"/>
    </source>
</evidence>
<protein>
    <recommendedName>
        <fullName evidence="10">Elongation of very long chain fatty acids protein</fullName>
        <ecNumber evidence="10">2.3.1.199</ecNumber>
    </recommendedName>
    <alternativeName>
        <fullName evidence="10">Very-long-chain 3-oxoacyl-CoA synthase</fullName>
    </alternativeName>
</protein>
<organism evidence="11 12">
    <name type="scientific">Popillia japonica</name>
    <name type="common">Japanese beetle</name>
    <dbReference type="NCBI Taxonomy" id="7064"/>
    <lineage>
        <taxon>Eukaryota</taxon>
        <taxon>Metazoa</taxon>
        <taxon>Ecdysozoa</taxon>
        <taxon>Arthropoda</taxon>
        <taxon>Hexapoda</taxon>
        <taxon>Insecta</taxon>
        <taxon>Pterygota</taxon>
        <taxon>Neoptera</taxon>
        <taxon>Endopterygota</taxon>
        <taxon>Coleoptera</taxon>
        <taxon>Polyphaga</taxon>
        <taxon>Scarabaeiformia</taxon>
        <taxon>Scarabaeidae</taxon>
        <taxon>Rutelinae</taxon>
        <taxon>Popillia</taxon>
    </lineage>
</organism>
<dbReference type="Pfam" id="PF01151">
    <property type="entry name" value="ELO"/>
    <property type="match status" value="1"/>
</dbReference>
<dbReference type="PANTHER" id="PTHR11157:SF116">
    <property type="entry name" value="ELONGATION OF VERY LONG CHAIN FATTY ACIDS PROTEIN-RELATED"/>
    <property type="match status" value="1"/>
</dbReference>
<name>A0AAW1LWG9_POPJA</name>
<feature type="transmembrane region" description="Helical" evidence="10">
    <location>
        <begin position="223"/>
        <end position="244"/>
    </location>
</feature>
<gene>
    <name evidence="11" type="ORF">QE152_g9869</name>
</gene>
<evidence type="ECO:0000313" key="12">
    <source>
        <dbReference type="Proteomes" id="UP001458880"/>
    </source>
</evidence>
<keyword evidence="3 10" id="KW-0808">Transferase</keyword>
<dbReference type="GO" id="GO:0030148">
    <property type="term" value="P:sphingolipid biosynthetic process"/>
    <property type="evidence" value="ECO:0007669"/>
    <property type="project" value="TreeGrafter"/>
</dbReference>
<dbReference type="EMBL" id="JASPKY010000087">
    <property type="protein sequence ID" value="KAK9738411.1"/>
    <property type="molecule type" value="Genomic_DNA"/>
</dbReference>
<keyword evidence="9 10" id="KW-0275">Fatty acid biosynthesis</keyword>
<keyword evidence="8 10" id="KW-0472">Membrane</keyword>
<comment type="similarity">
    <text evidence="10">Belongs to the ELO family.</text>
</comment>
<dbReference type="GO" id="GO:0034625">
    <property type="term" value="P:fatty acid elongation, monounsaturated fatty acid"/>
    <property type="evidence" value="ECO:0007669"/>
    <property type="project" value="TreeGrafter"/>
</dbReference>
<evidence type="ECO:0000256" key="2">
    <source>
        <dbReference type="ARBA" id="ARBA00022516"/>
    </source>
</evidence>
<feature type="transmembrane region" description="Helical" evidence="10">
    <location>
        <begin position="82"/>
        <end position="100"/>
    </location>
</feature>
<evidence type="ECO:0000256" key="10">
    <source>
        <dbReference type="RuleBase" id="RU361115"/>
    </source>
</evidence>
<evidence type="ECO:0000256" key="8">
    <source>
        <dbReference type="ARBA" id="ARBA00023136"/>
    </source>
</evidence>
<accession>A0AAW1LWG9</accession>
<dbReference type="GO" id="GO:0019367">
    <property type="term" value="P:fatty acid elongation, saturated fatty acid"/>
    <property type="evidence" value="ECO:0007669"/>
    <property type="project" value="TreeGrafter"/>
</dbReference>
<dbReference type="AlphaFoldDB" id="A0AAW1LWG9"/>
<evidence type="ECO:0000256" key="9">
    <source>
        <dbReference type="ARBA" id="ARBA00023160"/>
    </source>
</evidence>
<dbReference type="GO" id="GO:0009922">
    <property type="term" value="F:fatty acid elongase activity"/>
    <property type="evidence" value="ECO:0007669"/>
    <property type="project" value="UniProtKB-EC"/>
</dbReference>
<evidence type="ECO:0000256" key="5">
    <source>
        <dbReference type="ARBA" id="ARBA00022832"/>
    </source>
</evidence>
<comment type="catalytic activity">
    <reaction evidence="10">
        <text>a very-long-chain acyl-CoA + malonyl-CoA + H(+) = a very-long-chain 3-oxoacyl-CoA + CO2 + CoA</text>
        <dbReference type="Rhea" id="RHEA:32727"/>
        <dbReference type="ChEBI" id="CHEBI:15378"/>
        <dbReference type="ChEBI" id="CHEBI:16526"/>
        <dbReference type="ChEBI" id="CHEBI:57287"/>
        <dbReference type="ChEBI" id="CHEBI:57384"/>
        <dbReference type="ChEBI" id="CHEBI:90725"/>
        <dbReference type="ChEBI" id="CHEBI:90736"/>
        <dbReference type="EC" id="2.3.1.199"/>
    </reaction>
</comment>
<dbReference type="EC" id="2.3.1.199" evidence="10"/>
<keyword evidence="2 10" id="KW-0444">Lipid biosynthesis</keyword>
<keyword evidence="5 10" id="KW-0276">Fatty acid metabolism</keyword>
<dbReference type="Proteomes" id="UP001458880">
    <property type="component" value="Unassembled WGS sequence"/>
</dbReference>
<keyword evidence="12" id="KW-1185">Reference proteome</keyword>
<dbReference type="InterPro" id="IPR002076">
    <property type="entry name" value="ELO_fam"/>
</dbReference>